<dbReference type="EMBL" id="CP003588">
    <property type="protein sequence ID" value="AFK68044.1"/>
    <property type="molecule type" value="Genomic_DNA"/>
</dbReference>
<reference evidence="1 2" key="1">
    <citation type="journal article" date="2012" name="J. Bacteriol.">
        <title>Complete Genome Sequence of the Naphthalene-Degrading Pseudomonas putida Strain ND6.</title>
        <authorList>
            <person name="Li S."/>
            <person name="Zhao H."/>
            <person name="Li Y."/>
            <person name="Niu S."/>
            <person name="Cai B."/>
        </authorList>
    </citation>
    <scope>NUCLEOTIDE SEQUENCE [LARGE SCALE GENOMIC DNA]</scope>
    <source>
        <strain evidence="1 2">ND6</strain>
    </source>
</reference>
<evidence type="ECO:0000313" key="1">
    <source>
        <dbReference type="EMBL" id="AFK68044.1"/>
    </source>
</evidence>
<proteinExistence type="predicted"/>
<name>I3URC3_PSEPU</name>
<dbReference type="HOGENOM" id="CLU_3357862_0_0_6"/>
<accession>I3URC3</accession>
<dbReference type="Proteomes" id="UP000005268">
    <property type="component" value="Chromosome"/>
</dbReference>
<evidence type="ECO:0000313" key="2">
    <source>
        <dbReference type="Proteomes" id="UP000005268"/>
    </source>
</evidence>
<sequence length="36" mass="3528">MSDASPGSATGRGDRCVNDLDMQGSLAGAADILSST</sequence>
<protein>
    <submittedName>
        <fullName evidence="1">Uncharacterized protein</fullName>
    </submittedName>
</protein>
<gene>
    <name evidence="1" type="ORF">YSA_02358</name>
</gene>
<organism evidence="1 2">
    <name type="scientific">Pseudomonas putida ND6</name>
    <dbReference type="NCBI Taxonomy" id="231023"/>
    <lineage>
        <taxon>Bacteria</taxon>
        <taxon>Pseudomonadati</taxon>
        <taxon>Pseudomonadota</taxon>
        <taxon>Gammaproteobacteria</taxon>
        <taxon>Pseudomonadales</taxon>
        <taxon>Pseudomonadaceae</taxon>
        <taxon>Pseudomonas</taxon>
    </lineage>
</organism>
<dbReference type="KEGG" id="ppi:YSA_02358"/>
<dbReference type="AlphaFoldDB" id="I3URC3"/>